<dbReference type="InterPro" id="IPR037401">
    <property type="entry name" value="SnoaL-like"/>
</dbReference>
<evidence type="ECO:0000259" key="1">
    <source>
        <dbReference type="Pfam" id="PF13474"/>
    </source>
</evidence>
<gene>
    <name evidence="2" type="ORF">SAMN02745176_00391</name>
</gene>
<name>A0A1M6BCI3_9FIRM</name>
<protein>
    <submittedName>
        <fullName evidence="2">SnoaL-like domain-containing protein</fullName>
    </submittedName>
</protein>
<evidence type="ECO:0000313" key="3">
    <source>
        <dbReference type="Proteomes" id="UP000184442"/>
    </source>
</evidence>
<proteinExistence type="predicted"/>
<sequence>MKSFGIQYLNKLSEIPVEKNNMLQESNTESLEIREVLRQFQAGYTKRDIKNIDDYVKELFIKSDDTYVLGTGTGELFLGIEQVKTLLKNDWEYWGDVNIDLENIHIDIENEVAWFATTGTVKYTFQDTEERYDNYINFIKNKTKESELTGKQKVAFINWVLALTYHQRIDKQREYLWALGLSGVLLKDNGKWKFAQIHFSIPKSDFPDERFENSKEYIINYNNQNAIADKYLNSKSQIDKEIKSLLESLETELFGQQYISKELISKYFTIDSAPYIIETDNKCCIGAEQIKEFFDMNSGTTLALDLEHAIVSKQNGITWVTVCGLLKGSLTEEKLYERVLDEIDNLFQANISSKDKLFAIHRSVSYVLKESAAGENYTCPIRLTAVVKNCMERPVFQNIHFSFPCYWIFEGKLDSL</sequence>
<dbReference type="Pfam" id="PF13474">
    <property type="entry name" value="SnoaL_3"/>
    <property type="match status" value="1"/>
</dbReference>
<keyword evidence="3" id="KW-1185">Reference proteome</keyword>
<dbReference type="Proteomes" id="UP000184442">
    <property type="component" value="Unassembled WGS sequence"/>
</dbReference>
<dbReference type="RefSeq" id="WP_073023926.1">
    <property type="nucleotide sequence ID" value="NZ_FQZS01000003.1"/>
</dbReference>
<accession>A0A1M6BCI3</accession>
<dbReference type="SUPFAM" id="SSF54427">
    <property type="entry name" value="NTF2-like"/>
    <property type="match status" value="1"/>
</dbReference>
<evidence type="ECO:0000313" key="2">
    <source>
        <dbReference type="EMBL" id="SHI46429.1"/>
    </source>
</evidence>
<reference evidence="2 3" key="1">
    <citation type="submission" date="2016-11" db="EMBL/GenBank/DDBJ databases">
        <authorList>
            <person name="Jaros S."/>
            <person name="Januszkiewicz K."/>
            <person name="Wedrychowicz H."/>
        </authorList>
    </citation>
    <scope>NUCLEOTIDE SEQUENCE [LARGE SCALE GENOMIC DNA]</scope>
    <source>
        <strain evidence="2 3">DSM 19022</strain>
    </source>
</reference>
<dbReference type="OrthoDB" id="1876404at2"/>
<dbReference type="Gene3D" id="3.10.450.50">
    <property type="match status" value="1"/>
</dbReference>
<dbReference type="InterPro" id="IPR032710">
    <property type="entry name" value="NTF2-like_dom_sf"/>
</dbReference>
<organism evidence="2 3">
    <name type="scientific">Lutispora thermophila DSM 19022</name>
    <dbReference type="NCBI Taxonomy" id="1122184"/>
    <lineage>
        <taxon>Bacteria</taxon>
        <taxon>Bacillati</taxon>
        <taxon>Bacillota</taxon>
        <taxon>Clostridia</taxon>
        <taxon>Lutisporales</taxon>
        <taxon>Lutisporaceae</taxon>
        <taxon>Lutispora</taxon>
    </lineage>
</organism>
<dbReference type="AlphaFoldDB" id="A0A1M6BCI3"/>
<feature type="domain" description="SnoaL-like" evidence="1">
    <location>
        <begin position="33"/>
        <end position="130"/>
    </location>
</feature>
<dbReference type="EMBL" id="FQZS01000003">
    <property type="protein sequence ID" value="SHI46429.1"/>
    <property type="molecule type" value="Genomic_DNA"/>
</dbReference>